<dbReference type="InterPro" id="IPR001173">
    <property type="entry name" value="Glyco_trans_2-like"/>
</dbReference>
<evidence type="ECO:0000256" key="3">
    <source>
        <dbReference type="ARBA" id="ARBA00022679"/>
    </source>
</evidence>
<dbReference type="Pfam" id="PF00535">
    <property type="entry name" value="Glycos_transf_2"/>
    <property type="match status" value="1"/>
</dbReference>
<dbReference type="EMBL" id="QZJW01000043">
    <property type="protein sequence ID" value="RJO60624.1"/>
    <property type="molecule type" value="Genomic_DNA"/>
</dbReference>
<proteinExistence type="inferred from homology"/>
<keyword evidence="3 5" id="KW-0808">Transferase</keyword>
<dbReference type="GO" id="GO:0004582">
    <property type="term" value="F:dolichyl-phosphate beta-D-mannosyltransferase activity"/>
    <property type="evidence" value="ECO:0007669"/>
    <property type="project" value="InterPro"/>
</dbReference>
<dbReference type="Proteomes" id="UP000285655">
    <property type="component" value="Unassembled WGS sequence"/>
</dbReference>
<keyword evidence="2" id="KW-0328">Glycosyltransferase</keyword>
<dbReference type="CDD" id="cd04179">
    <property type="entry name" value="DPM_DPG-synthase_like"/>
    <property type="match status" value="1"/>
</dbReference>
<dbReference type="AlphaFoldDB" id="A0A419DBZ2"/>
<dbReference type="GO" id="GO:0009247">
    <property type="term" value="P:glycolipid biosynthetic process"/>
    <property type="evidence" value="ECO:0007669"/>
    <property type="project" value="TreeGrafter"/>
</dbReference>
<dbReference type="Gene3D" id="3.90.550.10">
    <property type="entry name" value="Spore Coat Polysaccharide Biosynthesis Protein SpsA, Chain A"/>
    <property type="match status" value="1"/>
</dbReference>
<evidence type="ECO:0000256" key="2">
    <source>
        <dbReference type="ARBA" id="ARBA00022676"/>
    </source>
</evidence>
<dbReference type="PANTHER" id="PTHR43398:SF1">
    <property type="entry name" value="DOLICHOL-PHOSPHATE MANNOSYLTRANSFERASE SUBUNIT 1"/>
    <property type="match status" value="1"/>
</dbReference>
<name>A0A419DBZ2_9BACT</name>
<dbReference type="InterPro" id="IPR039528">
    <property type="entry name" value="DPM1-like"/>
</dbReference>
<dbReference type="SUPFAM" id="SSF53448">
    <property type="entry name" value="Nucleotide-diphospho-sugar transferases"/>
    <property type="match status" value="1"/>
</dbReference>
<dbReference type="GO" id="GO:0016020">
    <property type="term" value="C:membrane"/>
    <property type="evidence" value="ECO:0007669"/>
    <property type="project" value="GOC"/>
</dbReference>
<reference evidence="5 6" key="1">
    <citation type="journal article" date="2017" name="ISME J.">
        <title>Energy and carbon metabolisms in a deep terrestrial subsurface fluid microbial community.</title>
        <authorList>
            <person name="Momper L."/>
            <person name="Jungbluth S.P."/>
            <person name="Lee M.D."/>
            <person name="Amend J.P."/>
        </authorList>
    </citation>
    <scope>NUCLEOTIDE SEQUENCE [LARGE SCALE GENOMIC DNA]</scope>
    <source>
        <strain evidence="5">SURF_29</strain>
    </source>
</reference>
<organism evidence="5 6">
    <name type="scientific">candidate division WS5 bacterium</name>
    <dbReference type="NCBI Taxonomy" id="2093353"/>
    <lineage>
        <taxon>Bacteria</taxon>
        <taxon>candidate division WS5</taxon>
    </lineage>
</organism>
<comment type="caution">
    <text evidence="5">The sequence shown here is derived from an EMBL/GenBank/DDBJ whole genome shotgun (WGS) entry which is preliminary data.</text>
</comment>
<evidence type="ECO:0000313" key="6">
    <source>
        <dbReference type="Proteomes" id="UP000285655"/>
    </source>
</evidence>
<evidence type="ECO:0000259" key="4">
    <source>
        <dbReference type="Pfam" id="PF00535"/>
    </source>
</evidence>
<evidence type="ECO:0000256" key="1">
    <source>
        <dbReference type="ARBA" id="ARBA00006739"/>
    </source>
</evidence>
<gene>
    <name evidence="5" type="ORF">C4544_04760</name>
</gene>
<dbReference type="InterPro" id="IPR029044">
    <property type="entry name" value="Nucleotide-diphossugar_trans"/>
</dbReference>
<dbReference type="PANTHER" id="PTHR43398">
    <property type="entry name" value="DOLICHOL-PHOSPHATE MANNOSYLTRANSFERASE SUBUNIT 1"/>
    <property type="match status" value="1"/>
</dbReference>
<sequence length="265" mass="30484">MIIIYHKNCIYSFLTKYLVKKQDIIKLSIVIPLANESETLESFYKEIIKYITPFEERFQIKIFLVMDNASKDNTREIVEFIQKQDSHVHLVWAPQNRCVVDAYIAGFKAAIDDGSDYILEMDGGGTHLPGEIPLFINKLLDGYDCVFGSRFTKNAEMDAGFKRHFYSRGGTIIAKILLGMKISDATSGFEAFKTDILKKIISKKLISTGHFYQTEIRFRAKDFNYAEVPIHYSNPVNKIPAKYIRNAFYGLMACFFERVRGVKYG</sequence>
<feature type="domain" description="Glycosyltransferase 2-like" evidence="4">
    <location>
        <begin position="28"/>
        <end position="200"/>
    </location>
</feature>
<accession>A0A419DBZ2</accession>
<evidence type="ECO:0000313" key="5">
    <source>
        <dbReference type="EMBL" id="RJO60624.1"/>
    </source>
</evidence>
<comment type="similarity">
    <text evidence="1">Belongs to the glycosyltransferase 2 family.</text>
</comment>
<protein>
    <submittedName>
        <fullName evidence="5">Glycosyltransferase family 2 protein</fullName>
    </submittedName>
</protein>